<evidence type="ECO:0000256" key="1">
    <source>
        <dbReference type="ARBA" id="ARBA00004651"/>
    </source>
</evidence>
<evidence type="ECO:0000256" key="8">
    <source>
        <dbReference type="SAM" id="Phobius"/>
    </source>
</evidence>
<dbReference type="Proteomes" id="UP000278440">
    <property type="component" value="Unassembled WGS sequence"/>
</dbReference>
<evidence type="ECO:0000259" key="9">
    <source>
        <dbReference type="PROSITE" id="PS50156"/>
    </source>
</evidence>
<accession>A0A495XXG6</accession>
<dbReference type="Pfam" id="PF03176">
    <property type="entry name" value="MMPL"/>
    <property type="match status" value="2"/>
</dbReference>
<dbReference type="Gene3D" id="1.20.1640.10">
    <property type="entry name" value="Multidrug efflux transporter AcrB transmembrane domain"/>
    <property type="match status" value="2"/>
</dbReference>
<evidence type="ECO:0000256" key="4">
    <source>
        <dbReference type="ARBA" id="ARBA00022989"/>
    </source>
</evidence>
<name>A0A495XXG6_9MICO</name>
<feature type="domain" description="SSD" evidence="9">
    <location>
        <begin position="290"/>
        <end position="419"/>
    </location>
</feature>
<feature type="transmembrane region" description="Helical" evidence="8">
    <location>
        <begin position="621"/>
        <end position="641"/>
    </location>
</feature>
<dbReference type="AlphaFoldDB" id="A0A495XXG6"/>
<evidence type="ECO:0000313" key="11">
    <source>
        <dbReference type="Proteomes" id="UP000278440"/>
    </source>
</evidence>
<protein>
    <submittedName>
        <fullName evidence="10">RND superfamily putative drug exporter</fullName>
    </submittedName>
</protein>
<dbReference type="RefSeq" id="WP_121033527.1">
    <property type="nucleotide sequence ID" value="NZ_RBXT01000001.1"/>
</dbReference>
<evidence type="ECO:0000256" key="7">
    <source>
        <dbReference type="SAM" id="MobiDB-lite"/>
    </source>
</evidence>
<evidence type="ECO:0000256" key="3">
    <source>
        <dbReference type="ARBA" id="ARBA00022692"/>
    </source>
</evidence>
<evidence type="ECO:0000256" key="5">
    <source>
        <dbReference type="ARBA" id="ARBA00023136"/>
    </source>
</evidence>
<dbReference type="InterPro" id="IPR000731">
    <property type="entry name" value="SSD"/>
</dbReference>
<dbReference type="EMBL" id="RBXT01000001">
    <property type="protein sequence ID" value="RKT78967.1"/>
    <property type="molecule type" value="Genomic_DNA"/>
</dbReference>
<feature type="transmembrane region" description="Helical" evidence="8">
    <location>
        <begin position="648"/>
        <end position="670"/>
    </location>
</feature>
<keyword evidence="6" id="KW-0175">Coiled coil</keyword>
<comment type="caution">
    <text evidence="10">The sequence shown here is derived from an EMBL/GenBank/DDBJ whole genome shotgun (WGS) entry which is preliminary data.</text>
</comment>
<evidence type="ECO:0000256" key="6">
    <source>
        <dbReference type="SAM" id="Coils"/>
    </source>
</evidence>
<keyword evidence="2" id="KW-1003">Cell membrane</keyword>
<dbReference type="SUPFAM" id="SSF82866">
    <property type="entry name" value="Multidrug efflux transporter AcrB transmembrane domain"/>
    <property type="match status" value="2"/>
</dbReference>
<dbReference type="OrthoDB" id="7051771at2"/>
<proteinExistence type="predicted"/>
<feature type="transmembrane region" description="Helical" evidence="8">
    <location>
        <begin position="729"/>
        <end position="749"/>
    </location>
</feature>
<gene>
    <name evidence="10" type="ORF">DFJ68_2421</name>
</gene>
<comment type="subcellular location">
    <subcellularLocation>
        <location evidence="1">Cell membrane</location>
        <topology evidence="1">Multi-pass membrane protein</topology>
    </subcellularLocation>
</comment>
<feature type="region of interest" description="Disordered" evidence="7">
    <location>
        <begin position="810"/>
        <end position="830"/>
    </location>
</feature>
<evidence type="ECO:0000256" key="2">
    <source>
        <dbReference type="ARBA" id="ARBA00022475"/>
    </source>
</evidence>
<dbReference type="InterPro" id="IPR004869">
    <property type="entry name" value="MMPL_dom"/>
</dbReference>
<keyword evidence="3 8" id="KW-0812">Transmembrane</keyword>
<organism evidence="10 11">
    <name type="scientific">Terracoccus luteus</name>
    <dbReference type="NCBI Taxonomy" id="53356"/>
    <lineage>
        <taxon>Bacteria</taxon>
        <taxon>Bacillati</taxon>
        <taxon>Actinomycetota</taxon>
        <taxon>Actinomycetes</taxon>
        <taxon>Micrococcales</taxon>
        <taxon>Intrasporangiaceae</taxon>
        <taxon>Terracoccus</taxon>
    </lineage>
</organism>
<dbReference type="PANTHER" id="PTHR33406">
    <property type="entry name" value="MEMBRANE PROTEIN MJ1562-RELATED"/>
    <property type="match status" value="1"/>
</dbReference>
<feature type="coiled-coil region" evidence="6">
    <location>
        <begin position="155"/>
        <end position="189"/>
    </location>
</feature>
<feature type="transmembrane region" description="Helical" evidence="8">
    <location>
        <begin position="291"/>
        <end position="311"/>
    </location>
</feature>
<feature type="transmembrane region" description="Helical" evidence="8">
    <location>
        <begin position="388"/>
        <end position="420"/>
    </location>
</feature>
<keyword evidence="11" id="KW-1185">Reference proteome</keyword>
<feature type="transmembrane region" description="Helical" evidence="8">
    <location>
        <begin position="264"/>
        <end position="284"/>
    </location>
</feature>
<dbReference type="InterPro" id="IPR050545">
    <property type="entry name" value="Mycobact_MmpL"/>
</dbReference>
<feature type="transmembrane region" description="Helical" evidence="8">
    <location>
        <begin position="358"/>
        <end position="382"/>
    </location>
</feature>
<keyword evidence="5 8" id="KW-0472">Membrane</keyword>
<evidence type="ECO:0000313" key="10">
    <source>
        <dbReference type="EMBL" id="RKT78967.1"/>
    </source>
</evidence>
<sequence>MARWLYGLGSRAAGRPKVVLLVWAVLLALGVTGFLAFGGTLSAQVTLPGTPTAKVVDRLAEKLPAASGGSGTVVFHAEDGAALTAAQRAQVTALLQRVGRLDGVAGTVDPFATTAQRQQQADRLAAAKQQVSQGRTQLTAGQQQLDTARARLTSLPAAQQQSAQVQAQLAALEKQQATLDAGRTQLEQQAGQVDVGGRLLAVSERLRQVSTDGSTALGVVRFTQPQLEVTPETKDAVAAALQGADLQGVQVALSQDLVQEVPEVFGPGEAVGLLVAAITLLVMLGTAIAAAVPIVSAVVGVGVGVTAALSLSGVVDMISVTPILGVMLGLAVGIDYSLFLLNRHRRQLLHGMPMRESIALATGTAGNAVVFAGLTVVIALVALNVTGIGFLGLMGSVGAFCVLVAVAMAVTFTPALLSLLGTRALRRRERAFYERHDDAAEEQRRAQQLQEAAATAGLRPMRTARAAVTLVLGVAVLGLLAVPAASLRLGLPDGSSEAADSTQYQAFELTQRYFGAGFNGPLLVVADLAEPVSEAGQAAEQVRVAERLVQQRDVAAVAPVGVSDDRTLLAFQVVPTGGPTSESTEQLVQDIRALPEGYGVAGSASGNIDVSEQLGGALPGYLGLVVGLSLLILVVVFRSLLVPVTATLGFVLSLFATLGAITAVFQWGWLASVFGITTPGPVLSFLPTIVIGIMFGLAMDYQLFLVSGMREAYAHGTDARTAVTAGVRAGRPVVVAAAVIMVAVFAGFISSDAVIIRSFGFALAFGVLVDAFLVRLLIVPAVMHLLGRSAWWIPGWLARVLPDVDVEGASLERGSSSGSAGSSSSERTPA</sequence>
<feature type="transmembrane region" description="Helical" evidence="8">
    <location>
        <begin position="755"/>
        <end position="778"/>
    </location>
</feature>
<reference evidence="10 11" key="1">
    <citation type="submission" date="2018-10" db="EMBL/GenBank/DDBJ databases">
        <title>Sequencing the genomes of 1000 actinobacteria strains.</title>
        <authorList>
            <person name="Klenk H.-P."/>
        </authorList>
    </citation>
    <scope>NUCLEOTIDE SEQUENCE [LARGE SCALE GENOMIC DNA]</scope>
    <source>
        <strain evidence="10 11">DSM 44267</strain>
    </source>
</reference>
<feature type="transmembrane region" description="Helical" evidence="8">
    <location>
        <begin position="466"/>
        <end position="486"/>
    </location>
</feature>
<feature type="transmembrane region" description="Helical" evidence="8">
    <location>
        <begin position="682"/>
        <end position="708"/>
    </location>
</feature>
<dbReference type="PANTHER" id="PTHR33406:SF13">
    <property type="entry name" value="MEMBRANE PROTEIN YDFJ"/>
    <property type="match status" value="1"/>
</dbReference>
<dbReference type="GO" id="GO:0005886">
    <property type="term" value="C:plasma membrane"/>
    <property type="evidence" value="ECO:0007669"/>
    <property type="project" value="UniProtKB-SubCell"/>
</dbReference>
<dbReference type="PROSITE" id="PS50156">
    <property type="entry name" value="SSD"/>
    <property type="match status" value="1"/>
</dbReference>
<keyword evidence="4 8" id="KW-1133">Transmembrane helix</keyword>
<feature type="transmembrane region" description="Helical" evidence="8">
    <location>
        <begin position="317"/>
        <end position="338"/>
    </location>
</feature>